<dbReference type="Pfam" id="PF00447">
    <property type="entry name" value="HSF_DNA-bind"/>
    <property type="match status" value="1"/>
</dbReference>
<dbReference type="AlphaFoldDB" id="A0A9K3KS14"/>
<keyword evidence="1 5" id="KW-0238">DNA-binding</keyword>
<evidence type="ECO:0000256" key="2">
    <source>
        <dbReference type="RuleBase" id="RU004020"/>
    </source>
</evidence>
<feature type="compositionally biased region" description="Basic and acidic residues" evidence="3">
    <location>
        <begin position="72"/>
        <end position="83"/>
    </location>
</feature>
<dbReference type="PANTHER" id="PTHR10015:SF206">
    <property type="entry name" value="HSF-TYPE DNA-BINDING DOMAIN-CONTAINING PROTEIN"/>
    <property type="match status" value="1"/>
</dbReference>
<reference evidence="5" key="2">
    <citation type="submission" date="2021-04" db="EMBL/GenBank/DDBJ databases">
        <authorList>
            <person name="Podell S."/>
        </authorList>
    </citation>
    <scope>NUCLEOTIDE SEQUENCE</scope>
    <source>
        <strain evidence="5">Hildebrandi</strain>
    </source>
</reference>
<feature type="compositionally biased region" description="Polar residues" evidence="3">
    <location>
        <begin position="345"/>
        <end position="357"/>
    </location>
</feature>
<feature type="domain" description="HSF-type DNA-binding" evidence="4">
    <location>
        <begin position="111"/>
        <end position="207"/>
    </location>
</feature>
<evidence type="ECO:0000259" key="4">
    <source>
        <dbReference type="SMART" id="SM00415"/>
    </source>
</evidence>
<evidence type="ECO:0000256" key="1">
    <source>
        <dbReference type="ARBA" id="ARBA00023125"/>
    </source>
</evidence>
<evidence type="ECO:0000313" key="5">
    <source>
        <dbReference type="EMBL" id="KAG7348964.1"/>
    </source>
</evidence>
<gene>
    <name evidence="5" type="ORF">IV203_011561</name>
</gene>
<protein>
    <submittedName>
        <fullName evidence="5">HSF-type DNA-binding protein</fullName>
    </submittedName>
</protein>
<dbReference type="Proteomes" id="UP000693970">
    <property type="component" value="Unassembled WGS sequence"/>
</dbReference>
<feature type="compositionally biased region" description="Low complexity" evidence="3">
    <location>
        <begin position="270"/>
        <end position="293"/>
    </location>
</feature>
<dbReference type="GO" id="GO:0003700">
    <property type="term" value="F:DNA-binding transcription factor activity"/>
    <property type="evidence" value="ECO:0007669"/>
    <property type="project" value="InterPro"/>
</dbReference>
<proteinExistence type="inferred from homology"/>
<reference evidence="5" key="1">
    <citation type="journal article" date="2021" name="Sci. Rep.">
        <title>Diploid genomic architecture of Nitzschia inconspicua, an elite biomass production diatom.</title>
        <authorList>
            <person name="Oliver A."/>
            <person name="Podell S."/>
            <person name="Pinowska A."/>
            <person name="Traller J.C."/>
            <person name="Smith S.R."/>
            <person name="McClure R."/>
            <person name="Beliaev A."/>
            <person name="Bohutskyi P."/>
            <person name="Hill E.A."/>
            <person name="Rabines A."/>
            <person name="Zheng H."/>
            <person name="Allen L.Z."/>
            <person name="Kuo A."/>
            <person name="Grigoriev I.V."/>
            <person name="Allen A.E."/>
            <person name="Hazlebeck D."/>
            <person name="Allen E.E."/>
        </authorList>
    </citation>
    <scope>NUCLEOTIDE SEQUENCE</scope>
    <source>
        <strain evidence="5">Hildebrandi</strain>
    </source>
</reference>
<dbReference type="FunFam" id="1.10.10.10:FF:000479">
    <property type="entry name" value="Predicted protein"/>
    <property type="match status" value="1"/>
</dbReference>
<evidence type="ECO:0000313" key="6">
    <source>
        <dbReference type="Proteomes" id="UP000693970"/>
    </source>
</evidence>
<dbReference type="SMART" id="SM00415">
    <property type="entry name" value="HSF"/>
    <property type="match status" value="1"/>
</dbReference>
<dbReference type="OrthoDB" id="46283at2759"/>
<organism evidence="5 6">
    <name type="scientific">Nitzschia inconspicua</name>
    <dbReference type="NCBI Taxonomy" id="303405"/>
    <lineage>
        <taxon>Eukaryota</taxon>
        <taxon>Sar</taxon>
        <taxon>Stramenopiles</taxon>
        <taxon>Ochrophyta</taxon>
        <taxon>Bacillariophyta</taxon>
        <taxon>Bacillariophyceae</taxon>
        <taxon>Bacillariophycidae</taxon>
        <taxon>Bacillariales</taxon>
        <taxon>Bacillariaceae</taxon>
        <taxon>Nitzschia</taxon>
    </lineage>
</organism>
<accession>A0A9K3KS14</accession>
<dbReference type="PANTHER" id="PTHR10015">
    <property type="entry name" value="HEAT SHOCK TRANSCRIPTION FACTOR"/>
    <property type="match status" value="1"/>
</dbReference>
<evidence type="ECO:0000256" key="3">
    <source>
        <dbReference type="SAM" id="MobiDB-lite"/>
    </source>
</evidence>
<feature type="region of interest" description="Disordered" evidence="3">
    <location>
        <begin position="269"/>
        <end position="315"/>
    </location>
</feature>
<dbReference type="GO" id="GO:0043565">
    <property type="term" value="F:sequence-specific DNA binding"/>
    <property type="evidence" value="ECO:0007669"/>
    <property type="project" value="InterPro"/>
</dbReference>
<feature type="region of interest" description="Disordered" evidence="3">
    <location>
        <begin position="329"/>
        <end position="364"/>
    </location>
</feature>
<comment type="similarity">
    <text evidence="2">Belongs to the HSF family.</text>
</comment>
<dbReference type="InterPro" id="IPR000232">
    <property type="entry name" value="HSF_DNA-bd"/>
</dbReference>
<sequence>MVPAITHQDLEDGYDPLGLLLNDDDAKGILDALACLDDCHPIGSKPSVGLLENGVTYGPVPPPSSAAALSKPDSHQQHQEQKKPSHPYFYYRDFSTLSDPDPATPITAPGRIPNFPAKMYAILSRKDLADIITWLPHGRSWKVLKPREFEVKVIPTYFEHSKFSSFIRQANGWGFRRIISKGGDRNSYYHELFLRGRPHLIKLMRRPPPSSKPLADATTEPDFHAISEERPLPDIKEGDAATDAVARGNFPRQATYSFIPPPSYVPPAPAANRAVPTSTAPPTTAAPSSYSSGPTPPQEPANHAPAPVSSGYGHATGYQATAQQPMYHQPNAPQYHYVPPPQEAAASQTSDYVSPSGPSIHPVESSDSLLDLLTKPLPAPEMFGSHTFYPLLD</sequence>
<keyword evidence="6" id="KW-1185">Reference proteome</keyword>
<comment type="caution">
    <text evidence="5">The sequence shown here is derived from an EMBL/GenBank/DDBJ whole genome shotgun (WGS) entry which is preliminary data.</text>
</comment>
<feature type="region of interest" description="Disordered" evidence="3">
    <location>
        <begin position="61"/>
        <end position="84"/>
    </location>
</feature>
<dbReference type="EMBL" id="JAGRRH010000019">
    <property type="protein sequence ID" value="KAG7348964.1"/>
    <property type="molecule type" value="Genomic_DNA"/>
</dbReference>
<name>A0A9K3KS14_9STRA</name>